<sequence length="300" mass="33587">MPCRKASTLQWKQNLGERALKKQKVNNIETQEDEYLEFESPEIEFLELDHASNVTPSLPLELDAASNDSYESEFSPMDEGETDSDLDEEELQDDTALLNFTEKLNSGMAKYSQSSSKHEAQTCCQYQKGKDTETLRSQGYGDIQSYFTMKQGQPVQGDENMVPVAAELQRAQMREEAEEEEEEEESDGDEIMPGLQSVPLLVEEEEEIDLPADEEIDIWTSVHSSAVESNHNDTLNEQNKALHGINAVDPSLPIPSPSSQSLLLSTPSEDGNSPIIPIEIEYETAAEFETTEEDISEDPK</sequence>
<accession>A0A0C9UAC1</accession>
<proteinExistence type="predicted"/>
<dbReference type="EMBL" id="KN837242">
    <property type="protein sequence ID" value="KIJ31484.1"/>
    <property type="molecule type" value="Genomic_DNA"/>
</dbReference>
<feature type="compositionally biased region" description="Acidic residues" evidence="1">
    <location>
        <begin position="176"/>
        <end position="190"/>
    </location>
</feature>
<feature type="compositionally biased region" description="Low complexity" evidence="1">
    <location>
        <begin position="257"/>
        <end position="268"/>
    </location>
</feature>
<feature type="compositionally biased region" description="Acidic residues" evidence="1">
    <location>
        <begin position="76"/>
        <end position="88"/>
    </location>
</feature>
<dbReference type="Proteomes" id="UP000054279">
    <property type="component" value="Unassembled WGS sequence"/>
</dbReference>
<feature type="region of interest" description="Disordered" evidence="1">
    <location>
        <begin position="244"/>
        <end position="274"/>
    </location>
</feature>
<keyword evidence="3" id="KW-1185">Reference proteome</keyword>
<evidence type="ECO:0000313" key="2">
    <source>
        <dbReference type="EMBL" id="KIJ31484.1"/>
    </source>
</evidence>
<dbReference type="HOGENOM" id="CLU_1042704_0_0_1"/>
<name>A0A0C9UAC1_SPHS4</name>
<organism evidence="2 3">
    <name type="scientific">Sphaerobolus stellatus (strain SS14)</name>
    <dbReference type="NCBI Taxonomy" id="990650"/>
    <lineage>
        <taxon>Eukaryota</taxon>
        <taxon>Fungi</taxon>
        <taxon>Dikarya</taxon>
        <taxon>Basidiomycota</taxon>
        <taxon>Agaricomycotina</taxon>
        <taxon>Agaricomycetes</taxon>
        <taxon>Phallomycetidae</taxon>
        <taxon>Geastrales</taxon>
        <taxon>Sphaerobolaceae</taxon>
        <taxon>Sphaerobolus</taxon>
    </lineage>
</organism>
<evidence type="ECO:0000256" key="1">
    <source>
        <dbReference type="SAM" id="MobiDB-lite"/>
    </source>
</evidence>
<feature type="region of interest" description="Disordered" evidence="1">
    <location>
        <begin position="57"/>
        <end position="88"/>
    </location>
</feature>
<gene>
    <name evidence="2" type="ORF">M422DRAFT_266862</name>
</gene>
<dbReference type="AlphaFoldDB" id="A0A0C9UAC1"/>
<feature type="region of interest" description="Disordered" evidence="1">
    <location>
        <begin position="170"/>
        <end position="194"/>
    </location>
</feature>
<evidence type="ECO:0000313" key="3">
    <source>
        <dbReference type="Proteomes" id="UP000054279"/>
    </source>
</evidence>
<reference evidence="2 3" key="1">
    <citation type="submission" date="2014-06" db="EMBL/GenBank/DDBJ databases">
        <title>Evolutionary Origins and Diversification of the Mycorrhizal Mutualists.</title>
        <authorList>
            <consortium name="DOE Joint Genome Institute"/>
            <consortium name="Mycorrhizal Genomics Consortium"/>
            <person name="Kohler A."/>
            <person name="Kuo A."/>
            <person name="Nagy L.G."/>
            <person name="Floudas D."/>
            <person name="Copeland A."/>
            <person name="Barry K.W."/>
            <person name="Cichocki N."/>
            <person name="Veneault-Fourrey C."/>
            <person name="LaButti K."/>
            <person name="Lindquist E.A."/>
            <person name="Lipzen A."/>
            <person name="Lundell T."/>
            <person name="Morin E."/>
            <person name="Murat C."/>
            <person name="Riley R."/>
            <person name="Ohm R."/>
            <person name="Sun H."/>
            <person name="Tunlid A."/>
            <person name="Henrissat B."/>
            <person name="Grigoriev I.V."/>
            <person name="Hibbett D.S."/>
            <person name="Martin F."/>
        </authorList>
    </citation>
    <scope>NUCLEOTIDE SEQUENCE [LARGE SCALE GENOMIC DNA]</scope>
    <source>
        <strain evidence="2 3">SS14</strain>
    </source>
</reference>
<protein>
    <submittedName>
        <fullName evidence="2">Uncharacterized protein</fullName>
    </submittedName>
</protein>